<evidence type="ECO:0000313" key="4">
    <source>
        <dbReference type="Proteomes" id="UP000094969"/>
    </source>
</evidence>
<organism evidence="3 4">
    <name type="scientific">Bosea vaviloviae</name>
    <dbReference type="NCBI Taxonomy" id="1526658"/>
    <lineage>
        <taxon>Bacteria</taxon>
        <taxon>Pseudomonadati</taxon>
        <taxon>Pseudomonadota</taxon>
        <taxon>Alphaproteobacteria</taxon>
        <taxon>Hyphomicrobiales</taxon>
        <taxon>Boseaceae</taxon>
        <taxon>Bosea</taxon>
    </lineage>
</organism>
<dbReference type="EMBL" id="CP017147">
    <property type="protein sequence ID" value="AOO82218.1"/>
    <property type="molecule type" value="Genomic_DNA"/>
</dbReference>
<evidence type="ECO:0000313" key="3">
    <source>
        <dbReference type="EMBL" id="AOO82218.1"/>
    </source>
</evidence>
<dbReference type="InterPro" id="IPR015378">
    <property type="entry name" value="Transposase-like_Mu_C"/>
</dbReference>
<dbReference type="AlphaFoldDB" id="A0A1D7U4B4"/>
<gene>
    <name evidence="3" type="ORF">BHK69_18805</name>
</gene>
<dbReference type="InterPro" id="IPR036397">
    <property type="entry name" value="RNaseH_sf"/>
</dbReference>
<feature type="region of interest" description="Disordered" evidence="1">
    <location>
        <begin position="687"/>
        <end position="714"/>
    </location>
</feature>
<feature type="domain" description="Transposase-like Mu C-terminal" evidence="2">
    <location>
        <begin position="533"/>
        <end position="581"/>
    </location>
</feature>
<reference evidence="3 4" key="1">
    <citation type="journal article" date="2015" name="Antonie Van Leeuwenhoek">
        <title>Bosea vaviloviae sp. nov., a new species of slow-growing rhizobia isolated from nodules of the relict species Vavilovia formosa (Stev.) Fed.</title>
        <authorList>
            <person name="Safronova V.I."/>
            <person name="Kuznetsova I.G."/>
            <person name="Sazanova A.L."/>
            <person name="Kimeklis A.K."/>
            <person name="Belimov A.A."/>
            <person name="Andronov E.E."/>
            <person name="Pinaev A.G."/>
            <person name="Chizhevskaya E.P."/>
            <person name="Pukhaev A.R."/>
            <person name="Popov K.P."/>
            <person name="Willems A."/>
            <person name="Tikhonovich I.A."/>
        </authorList>
    </citation>
    <scope>NUCLEOTIDE SEQUENCE [LARGE SCALE GENOMIC DNA]</scope>
    <source>
        <strain evidence="3 4">Vaf18</strain>
    </source>
</reference>
<dbReference type="RefSeq" id="WP_069691428.1">
    <property type="nucleotide sequence ID" value="NZ_CP017147.1"/>
</dbReference>
<dbReference type="OrthoDB" id="5287589at2"/>
<feature type="compositionally biased region" description="Polar residues" evidence="1">
    <location>
        <begin position="692"/>
        <end position="702"/>
    </location>
</feature>
<keyword evidence="4" id="KW-1185">Reference proteome</keyword>
<protein>
    <recommendedName>
        <fullName evidence="2">Transposase-like Mu C-terminal domain-containing protein</fullName>
    </recommendedName>
</protein>
<dbReference type="KEGG" id="bvv:BHK69_18805"/>
<dbReference type="Proteomes" id="UP000094969">
    <property type="component" value="Chromosome"/>
</dbReference>
<dbReference type="GO" id="GO:0003676">
    <property type="term" value="F:nucleic acid binding"/>
    <property type="evidence" value="ECO:0007669"/>
    <property type="project" value="InterPro"/>
</dbReference>
<proteinExistence type="predicted"/>
<dbReference type="Gene3D" id="3.30.420.10">
    <property type="entry name" value="Ribonuclease H-like superfamily/Ribonuclease H"/>
    <property type="match status" value="1"/>
</dbReference>
<evidence type="ECO:0000256" key="1">
    <source>
        <dbReference type="SAM" id="MobiDB-lite"/>
    </source>
</evidence>
<accession>A0A1D7U4B4</accession>
<name>A0A1D7U4B4_9HYPH</name>
<dbReference type="Pfam" id="PF09299">
    <property type="entry name" value="Mu-transpos_C"/>
    <property type="match status" value="1"/>
</dbReference>
<sequence length="714" mass="80723">MATNPLRHTEIGPCDRVEMDGRSYRATAQDKAGWYLQPTHGEDWERRYLSRGELAKGLPAGLIVVIKPPQLATSPANSNFETIADYPLVARMQMMRDVLWVEELQVALNAKTVSGRSQKAVTAFIAEKKNDIAKQLKALFPSKIVLEEDVRYGQDLPVGKQFPRPPKARTLLRKLQKFEANDLASTDNDRMLSLRYRLDRCTQGGRRLQEEVVKIIDEWATKYAGEPNPTFAGLKRLVRTAILNHNTPLPVELHLSEPDIKTLARRVRDLPVGQIIGARRTKSLVRTFGSGGKGPKYTRVGERVETDCWNIPLHLIIPEKAFSEIPEELRTEISKSRICVAVTMDCASGYILGLAFGLVEDAALTTSAFRMCFEDRSAIAAAAGCTDAWNLRCGFENSCSDGGSAYKAEAFKTAAIALEISHTWTDGGFPNLRGHIESVFSKIHKEFITNFCGRAFENTTKMGEYEGSKHATMEMADFFDLLTRYIVDVYHHLPREGGRRPSPRREFEKLAQEAEPAPLPTPEKLLRAFGIAVPRKLDRHGVRFMNVEYNNDWLVNYLARRGKTDVTIKIDPRNIGLVGVLIEKDWLIIEGPLGLQGMPLKYWIDFNNDLRRRIGDQAKVDFERYVAPALGEIWDFARKAEAKLGLRDVFWTEKDLLQAEGQLKIFIAYDRDPQRYESMPSILSGTLGYGQDTMNSPEQPQPETRRTRHRAEDV</sequence>
<dbReference type="SUPFAM" id="SSF53098">
    <property type="entry name" value="Ribonuclease H-like"/>
    <property type="match status" value="1"/>
</dbReference>
<evidence type="ECO:0000259" key="2">
    <source>
        <dbReference type="Pfam" id="PF09299"/>
    </source>
</evidence>
<dbReference type="InterPro" id="IPR012337">
    <property type="entry name" value="RNaseH-like_sf"/>
</dbReference>
<dbReference type="STRING" id="1526658.BHK69_18805"/>